<dbReference type="Proteomes" id="UP001148125">
    <property type="component" value="Unassembled WGS sequence"/>
</dbReference>
<dbReference type="RefSeq" id="WP_275118912.1">
    <property type="nucleotide sequence ID" value="NZ_JAOTPO010000008.1"/>
</dbReference>
<evidence type="ECO:0000256" key="1">
    <source>
        <dbReference type="SAM" id="Phobius"/>
    </source>
</evidence>
<name>A0ABT5VFR7_9BACI</name>
<keyword evidence="1" id="KW-1133">Transmembrane helix</keyword>
<reference evidence="2" key="1">
    <citation type="submission" date="2024-05" db="EMBL/GenBank/DDBJ databases">
        <title>Alkalihalobacillus sp. strain MEB203 novel alkaliphilic bacterium from Lonar Lake, India.</title>
        <authorList>
            <person name="Joshi A."/>
            <person name="Thite S."/>
            <person name="Mengade P."/>
        </authorList>
    </citation>
    <scope>NUCLEOTIDE SEQUENCE</scope>
    <source>
        <strain evidence="2">MEB 203</strain>
    </source>
</reference>
<evidence type="ECO:0008006" key="4">
    <source>
        <dbReference type="Google" id="ProtNLM"/>
    </source>
</evidence>
<proteinExistence type="predicted"/>
<dbReference type="NCBIfam" id="NF041644">
    <property type="entry name" value="CBO0543_fam"/>
    <property type="match status" value="1"/>
</dbReference>
<evidence type="ECO:0000313" key="2">
    <source>
        <dbReference type="EMBL" id="MDE5414303.1"/>
    </source>
</evidence>
<gene>
    <name evidence="2" type="ORF">N7Z68_13055</name>
</gene>
<evidence type="ECO:0000313" key="3">
    <source>
        <dbReference type="Proteomes" id="UP001148125"/>
    </source>
</evidence>
<dbReference type="EMBL" id="JAOTPO010000008">
    <property type="protein sequence ID" value="MDE5414303.1"/>
    <property type="molecule type" value="Genomic_DNA"/>
</dbReference>
<keyword evidence="3" id="KW-1185">Reference proteome</keyword>
<comment type="caution">
    <text evidence="2">The sequence shown here is derived from an EMBL/GenBank/DDBJ whole genome shotgun (WGS) entry which is preliminary data.</text>
</comment>
<accession>A0ABT5VFR7</accession>
<keyword evidence="1" id="KW-0472">Membrane</keyword>
<protein>
    <recommendedName>
        <fullName evidence="4">Spore cortex biosynthesis protein YabQ</fullName>
    </recommendedName>
</protein>
<feature type="transmembrane region" description="Helical" evidence="1">
    <location>
        <begin position="101"/>
        <end position="119"/>
    </location>
</feature>
<keyword evidence="1" id="KW-0812">Transmembrane</keyword>
<organism evidence="2 3">
    <name type="scientific">Alkalihalobacterium chitinilyticum</name>
    <dbReference type="NCBI Taxonomy" id="2980103"/>
    <lineage>
        <taxon>Bacteria</taxon>
        <taxon>Bacillati</taxon>
        <taxon>Bacillota</taxon>
        <taxon>Bacilli</taxon>
        <taxon>Bacillales</taxon>
        <taxon>Bacillaceae</taxon>
        <taxon>Alkalihalobacterium</taxon>
    </lineage>
</organism>
<dbReference type="InterPro" id="IPR048147">
    <property type="entry name" value="CBO0543-like"/>
</dbReference>
<sequence>MWGNKKLDKFILGTLFVVGIGLLPLALRKRPIKDWLLVFLWNAATNGIIDNFVVTYNTVKYPTRLLPKVFKINILFDFLLYPTMTMFYNQFTEKDNKPLTIFLKLLCFTIPMILIELWAERNTGLIKFKRSWKWYHSFISLNVKSLVTRLWIGLVRKMEEKQKMVQ</sequence>
<feature type="transmembrane region" description="Helical" evidence="1">
    <location>
        <begin position="69"/>
        <end position="89"/>
    </location>
</feature>